<feature type="region of interest" description="Disordered" evidence="5">
    <location>
        <begin position="1"/>
        <end position="42"/>
    </location>
</feature>
<feature type="transmembrane region" description="Helical" evidence="6">
    <location>
        <begin position="48"/>
        <end position="73"/>
    </location>
</feature>
<evidence type="ECO:0000256" key="2">
    <source>
        <dbReference type="ARBA" id="ARBA00022692"/>
    </source>
</evidence>
<dbReference type="Pfam" id="PF04505">
    <property type="entry name" value="CD225"/>
    <property type="match status" value="1"/>
</dbReference>
<evidence type="ECO:0000256" key="5">
    <source>
        <dbReference type="SAM" id="MobiDB-lite"/>
    </source>
</evidence>
<feature type="compositionally biased region" description="Pro residues" evidence="5">
    <location>
        <begin position="1"/>
        <end position="11"/>
    </location>
</feature>
<reference evidence="7 8" key="1">
    <citation type="submission" date="2023-08" db="EMBL/GenBank/DDBJ databases">
        <authorList>
            <person name="Girao M."/>
            <person name="Carvalho M.F."/>
        </authorList>
    </citation>
    <scope>NUCLEOTIDE SEQUENCE [LARGE SCALE GENOMIC DNA]</scope>
    <source>
        <strain evidence="7 8">CT-R113</strain>
    </source>
</reference>
<keyword evidence="4 6" id="KW-0472">Membrane</keyword>
<evidence type="ECO:0000313" key="8">
    <source>
        <dbReference type="Proteomes" id="UP001356095"/>
    </source>
</evidence>
<comment type="subcellular location">
    <subcellularLocation>
        <location evidence="1">Membrane</location>
    </subcellularLocation>
</comment>
<dbReference type="InterPro" id="IPR007593">
    <property type="entry name" value="CD225/Dispanin_fam"/>
</dbReference>
<evidence type="ECO:0000256" key="3">
    <source>
        <dbReference type="ARBA" id="ARBA00022989"/>
    </source>
</evidence>
<keyword evidence="2 6" id="KW-0812">Transmembrane</keyword>
<organism evidence="7 8">
    <name type="scientific">Nocardiopsis codii</name>
    <dbReference type="NCBI Taxonomy" id="3065942"/>
    <lineage>
        <taxon>Bacteria</taxon>
        <taxon>Bacillati</taxon>
        <taxon>Actinomycetota</taxon>
        <taxon>Actinomycetes</taxon>
        <taxon>Streptosporangiales</taxon>
        <taxon>Nocardiopsidaceae</taxon>
        <taxon>Nocardiopsis</taxon>
    </lineage>
</organism>
<keyword evidence="8" id="KW-1185">Reference proteome</keyword>
<dbReference type="EMBL" id="JAUZMY010000013">
    <property type="protein sequence ID" value="MEE2038484.1"/>
    <property type="molecule type" value="Genomic_DNA"/>
</dbReference>
<evidence type="ECO:0000313" key="7">
    <source>
        <dbReference type="EMBL" id="MEE2038484.1"/>
    </source>
</evidence>
<dbReference type="Proteomes" id="UP001356095">
    <property type="component" value="Unassembled WGS sequence"/>
</dbReference>
<protein>
    <submittedName>
        <fullName evidence="7">CD225/dispanin family protein</fullName>
    </submittedName>
</protein>
<feature type="compositionally biased region" description="Gly residues" evidence="5">
    <location>
        <begin position="12"/>
        <end position="39"/>
    </location>
</feature>
<keyword evidence="3 6" id="KW-1133">Transmembrane helix</keyword>
<feature type="transmembrane region" description="Helical" evidence="6">
    <location>
        <begin position="94"/>
        <end position="122"/>
    </location>
</feature>
<comment type="caution">
    <text evidence="7">The sequence shown here is derived from an EMBL/GenBank/DDBJ whole genome shotgun (WGS) entry which is preliminary data.</text>
</comment>
<name>A0ABU7K8B9_9ACTN</name>
<accession>A0ABU7K8B9</accession>
<dbReference type="RefSeq" id="WP_330092267.1">
    <property type="nucleotide sequence ID" value="NZ_JAUZMY010000013.1"/>
</dbReference>
<evidence type="ECO:0000256" key="4">
    <source>
        <dbReference type="ARBA" id="ARBA00023136"/>
    </source>
</evidence>
<sequence>MSYGPPPPGGYGPPTGGYGPPAGYGGPPGYGPPGHGGPPAGDPPKNHLVMNILGIISCFPVFGIIGLIFAIMVNGQWSSGDYRGAESSSGVAKTMGIIGLVFFVPGALYALFMIVMIVALTISEI</sequence>
<gene>
    <name evidence="7" type="ORF">Q8791_14770</name>
</gene>
<evidence type="ECO:0000256" key="6">
    <source>
        <dbReference type="SAM" id="Phobius"/>
    </source>
</evidence>
<proteinExistence type="predicted"/>
<dbReference type="PANTHER" id="PTHR14948">
    <property type="entry name" value="NG5"/>
    <property type="match status" value="1"/>
</dbReference>
<dbReference type="PANTHER" id="PTHR14948:SF25">
    <property type="entry name" value="DUF4190 DOMAIN-CONTAINING PROTEIN"/>
    <property type="match status" value="1"/>
</dbReference>
<dbReference type="InterPro" id="IPR051423">
    <property type="entry name" value="CD225/Dispanin"/>
</dbReference>
<evidence type="ECO:0000256" key="1">
    <source>
        <dbReference type="ARBA" id="ARBA00004370"/>
    </source>
</evidence>